<keyword evidence="1" id="KW-1133">Transmembrane helix</keyword>
<dbReference type="Proteomes" id="UP000092444">
    <property type="component" value="Unassembled WGS sequence"/>
</dbReference>
<evidence type="ECO:0000313" key="2">
    <source>
        <dbReference type="EnsemblMetazoa" id="GMOY002438-PA"/>
    </source>
</evidence>
<proteinExistence type="predicted"/>
<name>A0A1B0FFK7_GLOMM</name>
<evidence type="ECO:0000256" key="1">
    <source>
        <dbReference type="SAM" id="Phobius"/>
    </source>
</evidence>
<dbReference type="AlphaFoldDB" id="A0A1B0FFK7"/>
<sequence>MSILREFLEIFYSSWCKRRIRSRPEPAAIRLVSVLVAAIILALPGPELDKSDTNCNEMIRDIKDIFVLW</sequence>
<organism evidence="2 3">
    <name type="scientific">Glossina morsitans morsitans</name>
    <name type="common">Savannah tsetse fly</name>
    <dbReference type="NCBI Taxonomy" id="37546"/>
    <lineage>
        <taxon>Eukaryota</taxon>
        <taxon>Metazoa</taxon>
        <taxon>Ecdysozoa</taxon>
        <taxon>Arthropoda</taxon>
        <taxon>Hexapoda</taxon>
        <taxon>Insecta</taxon>
        <taxon>Pterygota</taxon>
        <taxon>Neoptera</taxon>
        <taxon>Endopterygota</taxon>
        <taxon>Diptera</taxon>
        <taxon>Brachycera</taxon>
        <taxon>Muscomorpha</taxon>
        <taxon>Hippoboscoidea</taxon>
        <taxon>Glossinidae</taxon>
        <taxon>Glossina</taxon>
    </lineage>
</organism>
<protein>
    <submittedName>
        <fullName evidence="2">Uncharacterized protein</fullName>
    </submittedName>
</protein>
<feature type="transmembrane region" description="Helical" evidence="1">
    <location>
        <begin position="27"/>
        <end position="44"/>
    </location>
</feature>
<dbReference type="EnsemblMetazoa" id="GMOY002438-RA">
    <property type="protein sequence ID" value="GMOY002438-PA"/>
    <property type="gene ID" value="GMOY002438"/>
</dbReference>
<dbReference type="EMBL" id="CCAG010005148">
    <property type="status" value="NOT_ANNOTATED_CDS"/>
    <property type="molecule type" value="Genomic_DNA"/>
</dbReference>
<keyword evidence="1" id="KW-0472">Membrane</keyword>
<keyword evidence="1" id="KW-0812">Transmembrane</keyword>
<dbReference type="VEuPathDB" id="VectorBase:GMOY002438"/>
<reference evidence="2" key="1">
    <citation type="submission" date="2020-05" db="UniProtKB">
        <authorList>
            <consortium name="EnsemblMetazoa"/>
        </authorList>
    </citation>
    <scope>IDENTIFICATION</scope>
    <source>
        <strain evidence="2">Yale</strain>
    </source>
</reference>
<keyword evidence="3" id="KW-1185">Reference proteome</keyword>
<accession>A0A1B0FFK7</accession>
<evidence type="ECO:0000313" key="3">
    <source>
        <dbReference type="Proteomes" id="UP000092444"/>
    </source>
</evidence>